<dbReference type="InterPro" id="IPR011234">
    <property type="entry name" value="Fumarylacetoacetase-like_C"/>
</dbReference>
<dbReference type="OrthoDB" id="9805307at2"/>
<evidence type="ECO:0000313" key="4">
    <source>
        <dbReference type="Proteomes" id="UP000315439"/>
    </source>
</evidence>
<dbReference type="PANTHER" id="PTHR11820:SF7">
    <property type="entry name" value="ACYLPYRUVASE FAHD1, MITOCHONDRIAL"/>
    <property type="match status" value="1"/>
</dbReference>
<organism evidence="3 4">
    <name type="scientific">Aliikangiella coralliicola</name>
    <dbReference type="NCBI Taxonomy" id="2592383"/>
    <lineage>
        <taxon>Bacteria</taxon>
        <taxon>Pseudomonadati</taxon>
        <taxon>Pseudomonadota</taxon>
        <taxon>Gammaproteobacteria</taxon>
        <taxon>Oceanospirillales</taxon>
        <taxon>Pleioneaceae</taxon>
        <taxon>Aliikangiella</taxon>
    </lineage>
</organism>
<dbReference type="PANTHER" id="PTHR11820">
    <property type="entry name" value="ACYLPYRUVASE"/>
    <property type="match status" value="1"/>
</dbReference>
<feature type="domain" description="Fumarylacetoacetase-like C-terminal" evidence="2">
    <location>
        <begin position="25"/>
        <end position="220"/>
    </location>
</feature>
<dbReference type="RefSeq" id="WP_142934772.1">
    <property type="nucleotide sequence ID" value="NZ_ML660171.1"/>
</dbReference>
<dbReference type="EMBL" id="VIKS01000015">
    <property type="protein sequence ID" value="TQV82980.1"/>
    <property type="molecule type" value="Genomic_DNA"/>
</dbReference>
<sequence>MSAEWFKPGIVSQSGEVDFNYPTSKVVCVGRNYTEHAKELNNPVPESPILFIKPNSCLQNLLEPIKLPVSGECHHELEVTILIGEKATQLQPEQSASVIAGIGIGLDLTLRDVQQKLKSKGHPWERAKAFDGASPVSFFHPVNDDIEWGNIEFCMEKNGEVAQQGNTRDMIFPIDQLIAEVSQNFTLYAGDIIMTGTPKGVGALAQGDKLKFTLNQVLIGETQVV</sequence>
<dbReference type="SUPFAM" id="SSF56529">
    <property type="entry name" value="FAH"/>
    <property type="match status" value="1"/>
</dbReference>
<dbReference type="Proteomes" id="UP000315439">
    <property type="component" value="Unassembled WGS sequence"/>
</dbReference>
<evidence type="ECO:0000259" key="2">
    <source>
        <dbReference type="Pfam" id="PF01557"/>
    </source>
</evidence>
<dbReference type="GO" id="GO:0046872">
    <property type="term" value="F:metal ion binding"/>
    <property type="evidence" value="ECO:0007669"/>
    <property type="project" value="UniProtKB-KW"/>
</dbReference>
<evidence type="ECO:0000256" key="1">
    <source>
        <dbReference type="ARBA" id="ARBA00022723"/>
    </source>
</evidence>
<keyword evidence="3" id="KW-0378">Hydrolase</keyword>
<evidence type="ECO:0000313" key="3">
    <source>
        <dbReference type="EMBL" id="TQV82980.1"/>
    </source>
</evidence>
<dbReference type="AlphaFoldDB" id="A0A545U0I5"/>
<proteinExistence type="predicted"/>
<keyword evidence="1" id="KW-0479">Metal-binding</keyword>
<name>A0A545U0I5_9GAMM</name>
<accession>A0A545U0I5</accession>
<dbReference type="Pfam" id="PF01557">
    <property type="entry name" value="FAA_hydrolase"/>
    <property type="match status" value="1"/>
</dbReference>
<protein>
    <submittedName>
        <fullName evidence="3">Fumarylacetoacetate hydrolase family protein</fullName>
    </submittedName>
</protein>
<dbReference type="NCBIfam" id="NF007967">
    <property type="entry name" value="PRK10691.1"/>
    <property type="match status" value="1"/>
</dbReference>
<dbReference type="Gene3D" id="3.90.850.10">
    <property type="entry name" value="Fumarylacetoacetase-like, C-terminal domain"/>
    <property type="match status" value="1"/>
</dbReference>
<dbReference type="GO" id="GO:0018773">
    <property type="term" value="F:acetylpyruvate hydrolase activity"/>
    <property type="evidence" value="ECO:0007669"/>
    <property type="project" value="TreeGrafter"/>
</dbReference>
<gene>
    <name evidence="3" type="ORF">FLL46_24730</name>
</gene>
<keyword evidence="4" id="KW-1185">Reference proteome</keyword>
<reference evidence="3 4" key="1">
    <citation type="submission" date="2019-07" db="EMBL/GenBank/DDBJ databases">
        <title>Draft genome for Aliikangiella sp. M105.</title>
        <authorList>
            <person name="Wang G."/>
        </authorList>
    </citation>
    <scope>NUCLEOTIDE SEQUENCE [LARGE SCALE GENOMIC DNA]</scope>
    <source>
        <strain evidence="3 4">M105</strain>
    </source>
</reference>
<dbReference type="InterPro" id="IPR036663">
    <property type="entry name" value="Fumarylacetoacetase_C_sf"/>
</dbReference>
<comment type="caution">
    <text evidence="3">The sequence shown here is derived from an EMBL/GenBank/DDBJ whole genome shotgun (WGS) entry which is preliminary data.</text>
</comment>